<accession>A0A645HZU5</accession>
<gene>
    <name evidence="1" type="ORF">SDC9_191677</name>
</gene>
<comment type="caution">
    <text evidence="1">The sequence shown here is derived from an EMBL/GenBank/DDBJ whole genome shotgun (WGS) entry which is preliminary data.</text>
</comment>
<organism evidence="1">
    <name type="scientific">bioreactor metagenome</name>
    <dbReference type="NCBI Taxonomy" id="1076179"/>
    <lineage>
        <taxon>unclassified sequences</taxon>
        <taxon>metagenomes</taxon>
        <taxon>ecological metagenomes</taxon>
    </lineage>
</organism>
<proteinExistence type="predicted"/>
<sequence>MVDRASLTNEVRSLPRRFIRTVVKRWFISREIILGPVVVFTSATAERGTLAPEAEVSINAPIFSGVSRDASL</sequence>
<evidence type="ECO:0000313" key="1">
    <source>
        <dbReference type="EMBL" id="MPN44116.1"/>
    </source>
</evidence>
<name>A0A645HZU5_9ZZZZ</name>
<dbReference type="AlphaFoldDB" id="A0A645HZU5"/>
<dbReference type="EMBL" id="VSSQ01102993">
    <property type="protein sequence ID" value="MPN44116.1"/>
    <property type="molecule type" value="Genomic_DNA"/>
</dbReference>
<protein>
    <submittedName>
        <fullName evidence="1">Uncharacterized protein</fullName>
    </submittedName>
</protein>
<reference evidence="1" key="1">
    <citation type="submission" date="2019-08" db="EMBL/GenBank/DDBJ databases">
        <authorList>
            <person name="Kucharzyk K."/>
            <person name="Murdoch R.W."/>
            <person name="Higgins S."/>
            <person name="Loffler F."/>
        </authorList>
    </citation>
    <scope>NUCLEOTIDE SEQUENCE</scope>
</reference>